<accession>A0A6A7YA41</accession>
<protein>
    <recommendedName>
        <fullName evidence="2">arginine deiminase</fullName>
        <ecNumber evidence="2">3.5.3.6</ecNumber>
    </recommendedName>
</protein>
<dbReference type="AlphaFoldDB" id="A0A6A7YA41"/>
<evidence type="ECO:0000313" key="4">
    <source>
        <dbReference type="EMBL" id="MQT14522.1"/>
    </source>
</evidence>
<comment type="pathway">
    <text evidence="1">Amino-acid degradation; L-arginine degradation via ADI pathway; carbamoyl phosphate from L-arginine: step 1/2.</text>
</comment>
<dbReference type="Gene3D" id="3.75.10.10">
    <property type="entry name" value="L-arginine/glycine Amidinotransferase, Chain A"/>
    <property type="match status" value="1"/>
</dbReference>
<name>A0A6A7YA41_9HYPH</name>
<comment type="catalytic activity">
    <reaction evidence="3">
        <text>L-arginine + H2O = L-citrulline + NH4(+)</text>
        <dbReference type="Rhea" id="RHEA:19597"/>
        <dbReference type="ChEBI" id="CHEBI:15377"/>
        <dbReference type="ChEBI" id="CHEBI:28938"/>
        <dbReference type="ChEBI" id="CHEBI:32682"/>
        <dbReference type="ChEBI" id="CHEBI:57743"/>
        <dbReference type="EC" id="3.5.3.6"/>
    </reaction>
</comment>
<dbReference type="GO" id="GO:0016990">
    <property type="term" value="F:arginine deiminase activity"/>
    <property type="evidence" value="ECO:0007669"/>
    <property type="project" value="UniProtKB-EC"/>
</dbReference>
<keyword evidence="4" id="KW-0808">Transferase</keyword>
<evidence type="ECO:0000256" key="2">
    <source>
        <dbReference type="ARBA" id="ARBA00012171"/>
    </source>
</evidence>
<evidence type="ECO:0000313" key="5">
    <source>
        <dbReference type="Proteomes" id="UP000332515"/>
    </source>
</evidence>
<dbReference type="GO" id="GO:0019546">
    <property type="term" value="P:L-arginine deiminase pathway"/>
    <property type="evidence" value="ECO:0007669"/>
    <property type="project" value="TreeGrafter"/>
</dbReference>
<dbReference type="Proteomes" id="UP000332515">
    <property type="component" value="Unassembled WGS sequence"/>
</dbReference>
<gene>
    <name evidence="4" type="ORF">F0357_18065</name>
</gene>
<evidence type="ECO:0000256" key="3">
    <source>
        <dbReference type="ARBA" id="ARBA00049429"/>
    </source>
</evidence>
<comment type="caution">
    <text evidence="4">The sequence shown here is derived from an EMBL/GenBank/DDBJ whole genome shotgun (WGS) entry which is preliminary data.</text>
</comment>
<organism evidence="4 5">
    <name type="scientific">Segnochrobactrum spirostomi</name>
    <dbReference type="NCBI Taxonomy" id="2608987"/>
    <lineage>
        <taxon>Bacteria</taxon>
        <taxon>Pseudomonadati</taxon>
        <taxon>Pseudomonadota</taxon>
        <taxon>Alphaproteobacteria</taxon>
        <taxon>Hyphomicrobiales</taxon>
        <taxon>Segnochrobactraceae</taxon>
        <taxon>Segnochrobactrum</taxon>
    </lineage>
</organism>
<evidence type="ECO:0000256" key="1">
    <source>
        <dbReference type="ARBA" id="ARBA00005213"/>
    </source>
</evidence>
<dbReference type="PANTHER" id="PTHR47271">
    <property type="entry name" value="ARGININE DEIMINASE"/>
    <property type="match status" value="1"/>
</dbReference>
<keyword evidence="5" id="KW-1185">Reference proteome</keyword>
<proteinExistence type="predicted"/>
<dbReference type="RefSeq" id="WP_153485420.1">
    <property type="nucleotide sequence ID" value="NZ_VWNA01000001.1"/>
</dbReference>
<dbReference type="EC" id="3.5.3.6" evidence="2"/>
<sequence>MNAPLKSNESAHTPAMSEHEYKEAKFFQTFGSIPSPAFHDPEEQTRVWGRPWGCTTDVGKLRAVLMHRPGDELNIVENKPMPEIGGFGDPEKGWYWIGKTLPDLAAMQAAHDKFTALLRAEGVDVILIDKAAPGAMKQIYCRDSVIAVKGGAIVTRLARKVRRGEELAVTRALAKAGCPIIGTLHGEAVFEGGGFAILDEKTAVCSVSVACNPEGVRQVEVLLNSVGIDLIKVPMPGYRIHIDGSFIMVDHDKAIVNINELPYVFIQELEKRGIQMIELPPEDNAFSLNCLALAPGRVLMHETRTPRLADRLARAGVEVLTIDYECVELGGGGIHCSTGPLARDPA</sequence>
<dbReference type="SUPFAM" id="SSF55909">
    <property type="entry name" value="Pentein"/>
    <property type="match status" value="1"/>
</dbReference>
<dbReference type="EMBL" id="VWNA01000001">
    <property type="protein sequence ID" value="MQT14522.1"/>
    <property type="molecule type" value="Genomic_DNA"/>
</dbReference>
<dbReference type="PANTHER" id="PTHR47271:SF2">
    <property type="entry name" value="ARGININE DEIMINASE"/>
    <property type="match status" value="1"/>
</dbReference>
<dbReference type="Pfam" id="PF19420">
    <property type="entry name" value="DDAH_eukar"/>
    <property type="match status" value="1"/>
</dbReference>
<reference evidence="4 5" key="1">
    <citation type="submission" date="2019-09" db="EMBL/GenBank/DDBJ databases">
        <title>Segnochrobactrum spirostomi gen. nov., sp. nov., isolated from the ciliate Spirostomum cf. yagiui and description of a novel family, Segnochrobactraceae fam. nov. within the order Rhizobiales of the class Alphaproteobacteria.</title>
        <authorList>
            <person name="Akter S."/>
            <person name="Shazib S.U.A."/>
            <person name="Shin M.K."/>
        </authorList>
    </citation>
    <scope>NUCLEOTIDE SEQUENCE [LARGE SCALE GENOMIC DNA]</scope>
    <source>
        <strain evidence="4 5">Sp-1</strain>
    </source>
</reference>
<dbReference type="GO" id="GO:0016740">
    <property type="term" value="F:transferase activity"/>
    <property type="evidence" value="ECO:0007669"/>
    <property type="project" value="UniProtKB-KW"/>
</dbReference>